<proteinExistence type="predicted"/>
<name>A0A0V0HNF1_SOLCH</name>
<dbReference type="EMBL" id="GEDG01017134">
    <property type="protein sequence ID" value="JAP21937.1"/>
    <property type="molecule type" value="Transcribed_RNA"/>
</dbReference>
<organism evidence="1">
    <name type="scientific">Solanum chacoense</name>
    <name type="common">Chaco potato</name>
    <dbReference type="NCBI Taxonomy" id="4108"/>
    <lineage>
        <taxon>Eukaryota</taxon>
        <taxon>Viridiplantae</taxon>
        <taxon>Streptophyta</taxon>
        <taxon>Embryophyta</taxon>
        <taxon>Tracheophyta</taxon>
        <taxon>Spermatophyta</taxon>
        <taxon>Magnoliopsida</taxon>
        <taxon>eudicotyledons</taxon>
        <taxon>Gunneridae</taxon>
        <taxon>Pentapetalae</taxon>
        <taxon>asterids</taxon>
        <taxon>lamiids</taxon>
        <taxon>Solanales</taxon>
        <taxon>Solanaceae</taxon>
        <taxon>Solanoideae</taxon>
        <taxon>Solaneae</taxon>
        <taxon>Solanum</taxon>
    </lineage>
</organism>
<sequence>MVLGQNVMKIPKKKFSLFKDYTSYVINKWTKLKLSKSSMIESTTSKYQVMLAKKDIIQPMIY</sequence>
<evidence type="ECO:0000313" key="1">
    <source>
        <dbReference type="EMBL" id="JAP21937.1"/>
    </source>
</evidence>
<dbReference type="AlphaFoldDB" id="A0A0V0HNF1"/>
<accession>A0A0V0HNF1</accession>
<protein>
    <submittedName>
        <fullName evidence="1">Putative ovule protein</fullName>
    </submittedName>
</protein>
<reference evidence="1" key="1">
    <citation type="submission" date="2015-12" db="EMBL/GenBank/DDBJ databases">
        <title>Gene expression during late stages of embryo sac development: a critical building block for successful pollen-pistil interactions.</title>
        <authorList>
            <person name="Liu Y."/>
            <person name="Joly V."/>
            <person name="Sabar M."/>
            <person name="Matton D.P."/>
        </authorList>
    </citation>
    <scope>NUCLEOTIDE SEQUENCE</scope>
</reference>